<keyword evidence="4" id="KW-1185">Reference proteome</keyword>
<dbReference type="SMART" id="SM00316">
    <property type="entry name" value="S1"/>
    <property type="match status" value="1"/>
</dbReference>
<comment type="caution">
    <text evidence="3">The sequence shown here is derived from an EMBL/GenBank/DDBJ whole genome shotgun (WGS) entry which is preliminary data.</text>
</comment>
<reference evidence="3" key="1">
    <citation type="submission" date="2021-11" db="EMBL/GenBank/DDBJ databases">
        <authorList>
            <consortium name="Genoscope - CEA"/>
            <person name="William W."/>
        </authorList>
    </citation>
    <scope>NUCLEOTIDE SEQUENCE</scope>
</reference>
<dbReference type="Proteomes" id="UP000789595">
    <property type="component" value="Unassembled WGS sequence"/>
</dbReference>
<dbReference type="Gene3D" id="3.30.420.140">
    <property type="entry name" value="YqgF/RNase H-like domain"/>
    <property type="match status" value="1"/>
</dbReference>
<dbReference type="PANTHER" id="PTHR10724:SF10">
    <property type="entry name" value="S1 RNA-BINDING DOMAIN-CONTAINING PROTEIN 1"/>
    <property type="match status" value="1"/>
</dbReference>
<feature type="domain" description="S1 motif" evidence="2">
    <location>
        <begin position="648"/>
        <end position="711"/>
    </location>
</feature>
<name>A0A8J2T1R7_9STRA</name>
<dbReference type="OrthoDB" id="207023at2759"/>
<organism evidence="3 4">
    <name type="scientific">Pelagomonas calceolata</name>
    <dbReference type="NCBI Taxonomy" id="35677"/>
    <lineage>
        <taxon>Eukaryota</taxon>
        <taxon>Sar</taxon>
        <taxon>Stramenopiles</taxon>
        <taxon>Ochrophyta</taxon>
        <taxon>Pelagophyceae</taxon>
        <taxon>Pelagomonadales</taxon>
        <taxon>Pelagomonadaceae</taxon>
        <taxon>Pelagomonas</taxon>
    </lineage>
</organism>
<dbReference type="SUPFAM" id="SSF50249">
    <property type="entry name" value="Nucleic acid-binding proteins"/>
    <property type="match status" value="1"/>
</dbReference>
<proteinExistence type="predicted"/>
<dbReference type="PROSITE" id="PS50126">
    <property type="entry name" value="S1"/>
    <property type="match status" value="1"/>
</dbReference>
<gene>
    <name evidence="3" type="ORF">PECAL_6P10910</name>
</gene>
<dbReference type="InterPro" id="IPR023319">
    <property type="entry name" value="Tex-like_HTH_dom_sf"/>
</dbReference>
<dbReference type="GO" id="GO:0006139">
    <property type="term" value="P:nucleobase-containing compound metabolic process"/>
    <property type="evidence" value="ECO:0007669"/>
    <property type="project" value="InterPro"/>
</dbReference>
<dbReference type="InterPro" id="IPR023323">
    <property type="entry name" value="Tex-like_dom_sf"/>
</dbReference>
<dbReference type="Gene3D" id="1.10.10.650">
    <property type="entry name" value="RuvA domain 2-like"/>
    <property type="match status" value="1"/>
</dbReference>
<dbReference type="SUPFAM" id="SSF53098">
    <property type="entry name" value="Ribonuclease H-like"/>
    <property type="match status" value="1"/>
</dbReference>
<sequence length="718" mass="77341">MIDLTQDSPPQKKRRTEATPSGALVHTLARTHNVQEHTIGAVRRLLVDEQRTVPFVARYRAQETQHLPPDALRAILDALHGAAALEAKRQKVLEAMRAANASPEALSAARRAGTLRALDDAYAPFKGSAKCSKAAKAREDFPASDRIVASLLARGEEPRHLHPKQKECVLLVLADAVAKDPRARAATQRRFVRGTVAAKKGKEPNAEYRFYEGWSRPLRRVAGHAWLALERASKAKALSLSIDPGGDDREAVRDLAQCLNLRHSKFAAPALKDAWTRLLKPRGRREAKRDGLLRAKDEAIACFASNVKKLLEQAPPLIDDGSVLAVDPGFRHGHKCCIVSGRDGSLLTHFTVDAPGAEDDMKQASKRLDGMIGDHTITCVAIGDGTNTRGAQRLVASTPKLSKVPRAVVRECGASVYSASDSAAKEFGENVPLSARGAASLARRLLDPLGAFPREYVKLDPKTLGVGSYQHDLDAKQLRRALDGAVEDAVSGVGVDANGASSALLERVAGLNATLAKALVADRPFSSRNDLKRVKGLGPKTFDNVAGFLRVSNSREVLDATRIHPDDYGEAWRLLRKAGVSSDDVQRASVKGGGLGSDTIEKLRRLPPSSLVELLCDPCLAGDARYVLAPPPILERGAPLTLKDCNVGRVFAGTVRNVAPFGAFVDIGVGVDGLLHSSQFGPSDRIEIGARVDVAVVEVDEPRRRVGLRLARKRGRDP</sequence>
<dbReference type="InterPro" id="IPR018974">
    <property type="entry name" value="Tex-like_N"/>
</dbReference>
<dbReference type="GO" id="GO:0003735">
    <property type="term" value="F:structural constituent of ribosome"/>
    <property type="evidence" value="ECO:0007669"/>
    <property type="project" value="TreeGrafter"/>
</dbReference>
<evidence type="ECO:0000256" key="1">
    <source>
        <dbReference type="SAM" id="MobiDB-lite"/>
    </source>
</evidence>
<dbReference type="EMBL" id="CAKKNE010000006">
    <property type="protein sequence ID" value="CAH0379467.1"/>
    <property type="molecule type" value="Genomic_DNA"/>
</dbReference>
<dbReference type="InterPro" id="IPR012340">
    <property type="entry name" value="NA-bd_OB-fold"/>
</dbReference>
<dbReference type="SUPFAM" id="SSF47781">
    <property type="entry name" value="RuvA domain 2-like"/>
    <property type="match status" value="1"/>
</dbReference>
<dbReference type="InterPro" id="IPR012337">
    <property type="entry name" value="RNaseH-like_sf"/>
</dbReference>
<dbReference type="SUPFAM" id="SSF158832">
    <property type="entry name" value="Tex N-terminal region-like"/>
    <property type="match status" value="1"/>
</dbReference>
<feature type="region of interest" description="Disordered" evidence="1">
    <location>
        <begin position="1"/>
        <end position="21"/>
    </location>
</feature>
<dbReference type="Pfam" id="PF09371">
    <property type="entry name" value="Tex_N"/>
    <property type="match status" value="1"/>
</dbReference>
<dbReference type="GO" id="GO:0003729">
    <property type="term" value="F:mRNA binding"/>
    <property type="evidence" value="ECO:0007669"/>
    <property type="project" value="TreeGrafter"/>
</dbReference>
<dbReference type="PANTHER" id="PTHR10724">
    <property type="entry name" value="30S RIBOSOMAL PROTEIN S1"/>
    <property type="match status" value="1"/>
</dbReference>
<dbReference type="InterPro" id="IPR050437">
    <property type="entry name" value="Ribos_protein_bS1-like"/>
</dbReference>
<dbReference type="InterPro" id="IPR006641">
    <property type="entry name" value="YqgF/RNaseH-like_dom"/>
</dbReference>
<dbReference type="Gene3D" id="1.10.150.310">
    <property type="entry name" value="Tex RuvX-like domain-like"/>
    <property type="match status" value="1"/>
</dbReference>
<dbReference type="GO" id="GO:0006412">
    <property type="term" value="P:translation"/>
    <property type="evidence" value="ECO:0007669"/>
    <property type="project" value="TreeGrafter"/>
</dbReference>
<dbReference type="Pfam" id="PF16921">
    <property type="entry name" value="Tex_YqgF"/>
    <property type="match status" value="1"/>
</dbReference>
<dbReference type="InterPro" id="IPR003029">
    <property type="entry name" value="S1_domain"/>
</dbReference>
<dbReference type="SMART" id="SM00732">
    <property type="entry name" value="YqgFc"/>
    <property type="match status" value="1"/>
</dbReference>
<evidence type="ECO:0000259" key="2">
    <source>
        <dbReference type="PROSITE" id="PS50126"/>
    </source>
</evidence>
<dbReference type="InterPro" id="IPR037027">
    <property type="entry name" value="YqgF/RNaseH-like_dom_sf"/>
</dbReference>
<accession>A0A8J2T1R7</accession>
<dbReference type="AlphaFoldDB" id="A0A8J2T1R7"/>
<protein>
    <recommendedName>
        <fullName evidence="2">S1 motif domain-containing protein</fullName>
    </recommendedName>
</protein>
<evidence type="ECO:0000313" key="3">
    <source>
        <dbReference type="EMBL" id="CAH0379467.1"/>
    </source>
</evidence>
<dbReference type="Pfam" id="PF12836">
    <property type="entry name" value="HHH_3"/>
    <property type="match status" value="1"/>
</dbReference>
<dbReference type="Gene3D" id="2.40.50.140">
    <property type="entry name" value="Nucleic acid-binding proteins"/>
    <property type="match status" value="1"/>
</dbReference>
<evidence type="ECO:0000313" key="4">
    <source>
        <dbReference type="Proteomes" id="UP000789595"/>
    </source>
</evidence>
<dbReference type="Gene3D" id="1.10.3500.10">
    <property type="entry name" value="Tex N-terminal region-like"/>
    <property type="match status" value="1"/>
</dbReference>
<dbReference type="InterPro" id="IPR010994">
    <property type="entry name" value="RuvA_2-like"/>
</dbReference>
<dbReference type="InterPro" id="IPR032639">
    <property type="entry name" value="Tex_YqgF"/>
</dbReference>
<dbReference type="Pfam" id="PF00575">
    <property type="entry name" value="S1"/>
    <property type="match status" value="1"/>
</dbReference>